<evidence type="ECO:0000313" key="4">
    <source>
        <dbReference type="Proteomes" id="UP000626697"/>
    </source>
</evidence>
<accession>A0ABR6CWT8</accession>
<sequence length="161" mass="19089">MKKITKFFFFSLLILLSLNGCNSSNVNEDIFQFKDSYVGDNSAVRSIVRQLPLGEYFNGFELKTKEEPYGMILNYTNMDAEEIEKNYKETAIYNATFIFTLVKNAKWITFNFDDQEYKITKEDLERWYGKNLSEYTSEEDLTKLTKKYLEDESKVNQFLKK</sequence>
<evidence type="ECO:0000259" key="2">
    <source>
        <dbReference type="Pfam" id="PF16107"/>
    </source>
</evidence>
<proteinExistence type="predicted"/>
<dbReference type="RefSeq" id="WP_182504170.1">
    <property type="nucleotide sequence ID" value="NZ_JACJHX010000044.1"/>
</dbReference>
<name>A0ABR6CWT8_9BACI</name>
<feature type="chain" id="PRO_5046856101" description="DUF4825 domain-containing protein" evidence="1">
    <location>
        <begin position="27"/>
        <end position="161"/>
    </location>
</feature>
<evidence type="ECO:0000313" key="3">
    <source>
        <dbReference type="EMBL" id="MBA9029439.1"/>
    </source>
</evidence>
<dbReference type="EMBL" id="JACJHX010000044">
    <property type="protein sequence ID" value="MBA9029439.1"/>
    <property type="molecule type" value="Genomic_DNA"/>
</dbReference>
<dbReference type="Pfam" id="PF16107">
    <property type="entry name" value="DUF4825"/>
    <property type="match status" value="1"/>
</dbReference>
<protein>
    <recommendedName>
        <fullName evidence="2">DUF4825 domain-containing protein</fullName>
    </recommendedName>
</protein>
<feature type="signal peptide" evidence="1">
    <location>
        <begin position="1"/>
        <end position="26"/>
    </location>
</feature>
<keyword evidence="1" id="KW-0732">Signal</keyword>
<gene>
    <name evidence="3" type="ORF">HNP81_004851</name>
</gene>
<dbReference type="Proteomes" id="UP000626697">
    <property type="component" value="Unassembled WGS sequence"/>
</dbReference>
<evidence type="ECO:0000256" key="1">
    <source>
        <dbReference type="SAM" id="SignalP"/>
    </source>
</evidence>
<organism evidence="3 4">
    <name type="scientific">Peribacillus huizhouensis</name>
    <dbReference type="NCBI Taxonomy" id="1501239"/>
    <lineage>
        <taxon>Bacteria</taxon>
        <taxon>Bacillati</taxon>
        <taxon>Bacillota</taxon>
        <taxon>Bacilli</taxon>
        <taxon>Bacillales</taxon>
        <taxon>Bacillaceae</taxon>
        <taxon>Peribacillus</taxon>
    </lineage>
</organism>
<reference evidence="3 4" key="1">
    <citation type="submission" date="2020-08" db="EMBL/GenBank/DDBJ databases">
        <title>Genomic Encyclopedia of Type Strains, Phase IV (KMG-IV): sequencing the most valuable type-strain genomes for metagenomic binning, comparative biology and taxonomic classification.</title>
        <authorList>
            <person name="Goeker M."/>
        </authorList>
    </citation>
    <scope>NUCLEOTIDE SEQUENCE [LARGE SCALE GENOMIC DNA]</scope>
    <source>
        <strain evidence="3 4">DSM 105481</strain>
    </source>
</reference>
<comment type="caution">
    <text evidence="3">The sequence shown here is derived from an EMBL/GenBank/DDBJ whole genome shotgun (WGS) entry which is preliminary data.</text>
</comment>
<keyword evidence="4" id="KW-1185">Reference proteome</keyword>
<feature type="domain" description="DUF4825" evidence="2">
    <location>
        <begin position="31"/>
        <end position="119"/>
    </location>
</feature>
<dbReference type="InterPro" id="IPR032250">
    <property type="entry name" value="DUF4825"/>
</dbReference>